<dbReference type="AlphaFoldDB" id="L1J0D9"/>
<dbReference type="GO" id="GO:0030286">
    <property type="term" value="C:dynein complex"/>
    <property type="evidence" value="ECO:0007669"/>
    <property type="project" value="UniProtKB-KW"/>
</dbReference>
<dbReference type="InterPro" id="IPR037177">
    <property type="entry name" value="DLC_sf"/>
</dbReference>
<keyword evidence="8 11" id="KW-0206">Cytoskeleton</keyword>
<comment type="subcellular location">
    <subcellularLocation>
        <location evidence="1">Cytoplasm</location>
        <location evidence="1">Cytoskeleton</location>
        <location evidence="1">Cilium axoneme</location>
    </subcellularLocation>
</comment>
<keyword evidence="14" id="KW-1185">Reference proteome</keyword>
<keyword evidence="5 11" id="KW-0243">Dynein</keyword>
<dbReference type="Proteomes" id="UP000011087">
    <property type="component" value="Unassembled WGS sequence"/>
</dbReference>
<protein>
    <recommendedName>
        <fullName evidence="11">Dynein light chain</fullName>
    </recommendedName>
</protein>
<dbReference type="Pfam" id="PF01221">
    <property type="entry name" value="Dynein_light"/>
    <property type="match status" value="1"/>
</dbReference>
<evidence type="ECO:0000256" key="2">
    <source>
        <dbReference type="ARBA" id="ARBA00011655"/>
    </source>
</evidence>
<dbReference type="HOGENOM" id="CLU_070944_3_1_1"/>
<dbReference type="OrthoDB" id="6506078at2759"/>
<dbReference type="PaxDb" id="55529-EKX41998"/>
<dbReference type="EnsemblProtists" id="EKX41998">
    <property type="protein sequence ID" value="EKX41998"/>
    <property type="gene ID" value="GUITHDRAFT_153648"/>
</dbReference>
<dbReference type="GO" id="GO:0005930">
    <property type="term" value="C:axoneme"/>
    <property type="evidence" value="ECO:0007669"/>
    <property type="project" value="UniProtKB-SubCell"/>
</dbReference>
<keyword evidence="4 11" id="KW-0493">Microtubule</keyword>
<evidence type="ECO:0000313" key="13">
    <source>
        <dbReference type="EnsemblProtists" id="EKX41998"/>
    </source>
</evidence>
<dbReference type="GO" id="GO:0007017">
    <property type="term" value="P:microtubule-based process"/>
    <property type="evidence" value="ECO:0007669"/>
    <property type="project" value="InterPro"/>
</dbReference>
<evidence type="ECO:0000256" key="4">
    <source>
        <dbReference type="ARBA" id="ARBA00022701"/>
    </source>
</evidence>
<keyword evidence="9" id="KW-0966">Cell projection</keyword>
<dbReference type="GeneID" id="17298789"/>
<gene>
    <name evidence="12" type="ORF">GUITHDRAFT_153648</name>
</gene>
<evidence type="ECO:0000256" key="11">
    <source>
        <dbReference type="RuleBase" id="RU365010"/>
    </source>
</evidence>
<comment type="subunit">
    <text evidence="2">Consists of at least two heavy chains and a number of intermediate and light chains.</text>
</comment>
<evidence type="ECO:0000256" key="3">
    <source>
        <dbReference type="ARBA" id="ARBA00022490"/>
    </source>
</evidence>
<dbReference type="SUPFAM" id="SSF54648">
    <property type="entry name" value="DLC"/>
    <property type="match status" value="1"/>
</dbReference>
<evidence type="ECO:0000256" key="10">
    <source>
        <dbReference type="ARBA" id="ARBA00057688"/>
    </source>
</evidence>
<evidence type="ECO:0000256" key="6">
    <source>
        <dbReference type="ARBA" id="ARBA00023069"/>
    </source>
</evidence>
<dbReference type="PANTHER" id="PTHR11886">
    <property type="entry name" value="DYNEIN LIGHT CHAIN"/>
    <property type="match status" value="1"/>
</dbReference>
<dbReference type="KEGG" id="gtt:GUITHDRAFT_153648"/>
<organism evidence="12">
    <name type="scientific">Guillardia theta (strain CCMP2712)</name>
    <name type="common">Cryptophyte</name>
    <dbReference type="NCBI Taxonomy" id="905079"/>
    <lineage>
        <taxon>Eukaryota</taxon>
        <taxon>Cryptophyceae</taxon>
        <taxon>Pyrenomonadales</taxon>
        <taxon>Geminigeraceae</taxon>
        <taxon>Guillardia</taxon>
    </lineage>
</organism>
<name>L1J0D9_GUITC</name>
<evidence type="ECO:0000256" key="5">
    <source>
        <dbReference type="ARBA" id="ARBA00023017"/>
    </source>
</evidence>
<dbReference type="Gene3D" id="3.30.740.10">
    <property type="entry name" value="Protein Inhibitor Of Neuronal Nitric Oxide Synthase"/>
    <property type="match status" value="1"/>
</dbReference>
<keyword evidence="3 11" id="KW-0963">Cytoplasm</keyword>
<keyword evidence="6" id="KW-0969">Cilium</keyword>
<evidence type="ECO:0000313" key="14">
    <source>
        <dbReference type="Proteomes" id="UP000011087"/>
    </source>
</evidence>
<dbReference type="RefSeq" id="XP_005828978.1">
    <property type="nucleotide sequence ID" value="XM_005828921.1"/>
</dbReference>
<accession>L1J0D9</accession>
<dbReference type="GO" id="GO:0005874">
    <property type="term" value="C:microtubule"/>
    <property type="evidence" value="ECO:0007669"/>
    <property type="project" value="UniProtKB-KW"/>
</dbReference>
<reference evidence="12 14" key="1">
    <citation type="journal article" date="2012" name="Nature">
        <title>Algal genomes reveal evolutionary mosaicism and the fate of nucleomorphs.</title>
        <authorList>
            <consortium name="DOE Joint Genome Institute"/>
            <person name="Curtis B.A."/>
            <person name="Tanifuji G."/>
            <person name="Burki F."/>
            <person name="Gruber A."/>
            <person name="Irimia M."/>
            <person name="Maruyama S."/>
            <person name="Arias M.C."/>
            <person name="Ball S.G."/>
            <person name="Gile G.H."/>
            <person name="Hirakawa Y."/>
            <person name="Hopkins J.F."/>
            <person name="Kuo A."/>
            <person name="Rensing S.A."/>
            <person name="Schmutz J."/>
            <person name="Symeonidi A."/>
            <person name="Elias M."/>
            <person name="Eveleigh R.J."/>
            <person name="Herman E.K."/>
            <person name="Klute M.J."/>
            <person name="Nakayama T."/>
            <person name="Obornik M."/>
            <person name="Reyes-Prieto A."/>
            <person name="Armbrust E.V."/>
            <person name="Aves S.J."/>
            <person name="Beiko R.G."/>
            <person name="Coutinho P."/>
            <person name="Dacks J.B."/>
            <person name="Durnford D.G."/>
            <person name="Fast N.M."/>
            <person name="Green B.R."/>
            <person name="Grisdale C.J."/>
            <person name="Hempel F."/>
            <person name="Henrissat B."/>
            <person name="Hoppner M.P."/>
            <person name="Ishida K."/>
            <person name="Kim E."/>
            <person name="Koreny L."/>
            <person name="Kroth P.G."/>
            <person name="Liu Y."/>
            <person name="Malik S.B."/>
            <person name="Maier U.G."/>
            <person name="McRose D."/>
            <person name="Mock T."/>
            <person name="Neilson J.A."/>
            <person name="Onodera N.T."/>
            <person name="Poole A.M."/>
            <person name="Pritham E.J."/>
            <person name="Richards T.A."/>
            <person name="Rocap G."/>
            <person name="Roy S.W."/>
            <person name="Sarai C."/>
            <person name="Schaack S."/>
            <person name="Shirato S."/>
            <person name="Slamovits C.H."/>
            <person name="Spencer D.F."/>
            <person name="Suzuki S."/>
            <person name="Worden A.Z."/>
            <person name="Zauner S."/>
            <person name="Barry K."/>
            <person name="Bell C."/>
            <person name="Bharti A.K."/>
            <person name="Crow J.A."/>
            <person name="Grimwood J."/>
            <person name="Kramer R."/>
            <person name="Lindquist E."/>
            <person name="Lucas S."/>
            <person name="Salamov A."/>
            <person name="McFadden G.I."/>
            <person name="Lane C.E."/>
            <person name="Keeling P.J."/>
            <person name="Gray M.W."/>
            <person name="Grigoriev I.V."/>
            <person name="Archibald J.M."/>
        </authorList>
    </citation>
    <scope>NUCLEOTIDE SEQUENCE</scope>
    <source>
        <strain evidence="12 14">CCMP2712</strain>
    </source>
</reference>
<evidence type="ECO:0000256" key="7">
    <source>
        <dbReference type="ARBA" id="ARBA00023175"/>
    </source>
</evidence>
<keyword evidence="7 11" id="KW-0505">Motor protein</keyword>
<dbReference type="PANTHER" id="PTHR11886:SF2">
    <property type="entry name" value="DYNEIN AXONEMAL LIGHT CHAIN 4"/>
    <property type="match status" value="1"/>
</dbReference>
<dbReference type="OMA" id="CDMTDEM"/>
<reference evidence="14" key="2">
    <citation type="submission" date="2012-11" db="EMBL/GenBank/DDBJ databases">
        <authorList>
            <person name="Kuo A."/>
            <person name="Curtis B.A."/>
            <person name="Tanifuji G."/>
            <person name="Burki F."/>
            <person name="Gruber A."/>
            <person name="Irimia M."/>
            <person name="Maruyama S."/>
            <person name="Arias M.C."/>
            <person name="Ball S.G."/>
            <person name="Gile G.H."/>
            <person name="Hirakawa Y."/>
            <person name="Hopkins J.F."/>
            <person name="Rensing S.A."/>
            <person name="Schmutz J."/>
            <person name="Symeonidi A."/>
            <person name="Elias M."/>
            <person name="Eveleigh R.J."/>
            <person name="Herman E.K."/>
            <person name="Klute M.J."/>
            <person name="Nakayama T."/>
            <person name="Obornik M."/>
            <person name="Reyes-Prieto A."/>
            <person name="Armbrust E.V."/>
            <person name="Aves S.J."/>
            <person name="Beiko R.G."/>
            <person name="Coutinho P."/>
            <person name="Dacks J.B."/>
            <person name="Durnford D.G."/>
            <person name="Fast N.M."/>
            <person name="Green B.R."/>
            <person name="Grisdale C."/>
            <person name="Hempe F."/>
            <person name="Henrissat B."/>
            <person name="Hoppner M.P."/>
            <person name="Ishida K.-I."/>
            <person name="Kim E."/>
            <person name="Koreny L."/>
            <person name="Kroth P.G."/>
            <person name="Liu Y."/>
            <person name="Malik S.-B."/>
            <person name="Maier U.G."/>
            <person name="McRose D."/>
            <person name="Mock T."/>
            <person name="Neilson J.A."/>
            <person name="Onodera N.T."/>
            <person name="Poole A.M."/>
            <person name="Pritham E.J."/>
            <person name="Richards T.A."/>
            <person name="Rocap G."/>
            <person name="Roy S.W."/>
            <person name="Sarai C."/>
            <person name="Schaack S."/>
            <person name="Shirato S."/>
            <person name="Slamovits C.H."/>
            <person name="Spencer D.F."/>
            <person name="Suzuki S."/>
            <person name="Worden A.Z."/>
            <person name="Zauner S."/>
            <person name="Barry K."/>
            <person name="Bell C."/>
            <person name="Bharti A.K."/>
            <person name="Crow J.A."/>
            <person name="Grimwood J."/>
            <person name="Kramer R."/>
            <person name="Lindquist E."/>
            <person name="Lucas S."/>
            <person name="Salamov A."/>
            <person name="McFadden G.I."/>
            <person name="Lane C.E."/>
            <person name="Keeling P.J."/>
            <person name="Gray M.W."/>
            <person name="Grigoriev I.V."/>
            <person name="Archibald J.M."/>
        </authorList>
    </citation>
    <scope>NUCLEOTIDE SEQUENCE</scope>
    <source>
        <strain evidence="14">CCMP2712</strain>
    </source>
</reference>
<dbReference type="SMART" id="SM01375">
    <property type="entry name" value="Dynein_light"/>
    <property type="match status" value="1"/>
</dbReference>
<comment type="function">
    <text evidence="10">Force generating protein of respiratory cilia. Produces force towards the minus ends of microtubules. Dynein has ATPase activity.</text>
</comment>
<evidence type="ECO:0000256" key="9">
    <source>
        <dbReference type="ARBA" id="ARBA00023273"/>
    </source>
</evidence>
<evidence type="ECO:0000256" key="8">
    <source>
        <dbReference type="ARBA" id="ARBA00023212"/>
    </source>
</evidence>
<dbReference type="CDD" id="cd21453">
    <property type="entry name" value="DLC-like_DNAL4"/>
    <property type="match status" value="1"/>
</dbReference>
<proteinExistence type="inferred from homology"/>
<dbReference type="STRING" id="905079.L1J0D9"/>
<reference evidence="13" key="3">
    <citation type="submission" date="2016-03" db="UniProtKB">
        <authorList>
            <consortium name="EnsemblProtists"/>
        </authorList>
    </citation>
    <scope>IDENTIFICATION</scope>
</reference>
<dbReference type="EMBL" id="JH993019">
    <property type="protein sequence ID" value="EKX41998.1"/>
    <property type="molecule type" value="Genomic_DNA"/>
</dbReference>
<dbReference type="FunFam" id="3.30.740.10:FF:000002">
    <property type="entry name" value="Dynein light chain"/>
    <property type="match status" value="1"/>
</dbReference>
<evidence type="ECO:0000256" key="1">
    <source>
        <dbReference type="ARBA" id="ARBA00004430"/>
    </source>
</evidence>
<dbReference type="eggNOG" id="KOG3430">
    <property type="taxonomic scope" value="Eukaryota"/>
</dbReference>
<comment type="similarity">
    <text evidence="11">Belongs to the dynein light chain family.</text>
</comment>
<evidence type="ECO:0000313" key="12">
    <source>
        <dbReference type="EMBL" id="EKX41998.1"/>
    </source>
</evidence>
<dbReference type="InterPro" id="IPR001372">
    <property type="entry name" value="Dynein_light_chain_typ-1/2"/>
</dbReference>
<sequence>MAMMYPLVKTQTDMKEEMRIEAVDAVISAIEKFGNMKPPKYDLAAKQVKETMDKKFAPNWCCVIGEGFGADIVYEKQTLLYMFYAGNLAVLLFKNPF</sequence>